<evidence type="ECO:0000256" key="1">
    <source>
        <dbReference type="SAM" id="Phobius"/>
    </source>
</evidence>
<comment type="caution">
    <text evidence="2">The sequence shown here is derived from an EMBL/GenBank/DDBJ whole genome shotgun (WGS) entry which is preliminary data.</text>
</comment>
<accession>A0AAV4TWX5</accession>
<evidence type="ECO:0000313" key="3">
    <source>
        <dbReference type="Proteomes" id="UP001054945"/>
    </source>
</evidence>
<proteinExistence type="predicted"/>
<keyword evidence="1" id="KW-0812">Transmembrane</keyword>
<name>A0AAV4TWX5_CAEEX</name>
<gene>
    <name evidence="2" type="ORF">CEXT_148301</name>
</gene>
<keyword evidence="3" id="KW-1185">Reference proteome</keyword>
<sequence>MQNGPKRYNKGDRKTYELIELYLVHSNWVCSSCVFPVIETLYFLGGKFLHRVLRGVIRNDFVSTLFLWAALEGDITLSLGVKITCRDGGKGGGQKSTTRRVFVRKNERELTRERFMS</sequence>
<organism evidence="2 3">
    <name type="scientific">Caerostris extrusa</name>
    <name type="common">Bark spider</name>
    <name type="synonym">Caerostris bankana</name>
    <dbReference type="NCBI Taxonomy" id="172846"/>
    <lineage>
        <taxon>Eukaryota</taxon>
        <taxon>Metazoa</taxon>
        <taxon>Ecdysozoa</taxon>
        <taxon>Arthropoda</taxon>
        <taxon>Chelicerata</taxon>
        <taxon>Arachnida</taxon>
        <taxon>Araneae</taxon>
        <taxon>Araneomorphae</taxon>
        <taxon>Entelegynae</taxon>
        <taxon>Araneoidea</taxon>
        <taxon>Araneidae</taxon>
        <taxon>Caerostris</taxon>
    </lineage>
</organism>
<dbReference type="AlphaFoldDB" id="A0AAV4TWX5"/>
<keyword evidence="1" id="KW-1133">Transmembrane helix</keyword>
<feature type="transmembrane region" description="Helical" evidence="1">
    <location>
        <begin position="21"/>
        <end position="45"/>
    </location>
</feature>
<dbReference type="Proteomes" id="UP001054945">
    <property type="component" value="Unassembled WGS sequence"/>
</dbReference>
<keyword evidence="1" id="KW-0472">Membrane</keyword>
<protein>
    <submittedName>
        <fullName evidence="2">Uncharacterized protein</fullName>
    </submittedName>
</protein>
<dbReference type="EMBL" id="BPLR01011973">
    <property type="protein sequence ID" value="GIY50399.1"/>
    <property type="molecule type" value="Genomic_DNA"/>
</dbReference>
<evidence type="ECO:0000313" key="2">
    <source>
        <dbReference type="EMBL" id="GIY50399.1"/>
    </source>
</evidence>
<reference evidence="2 3" key="1">
    <citation type="submission" date="2021-06" db="EMBL/GenBank/DDBJ databases">
        <title>Caerostris extrusa draft genome.</title>
        <authorList>
            <person name="Kono N."/>
            <person name="Arakawa K."/>
        </authorList>
    </citation>
    <scope>NUCLEOTIDE SEQUENCE [LARGE SCALE GENOMIC DNA]</scope>
</reference>